<dbReference type="Gene3D" id="3.40.630.30">
    <property type="match status" value="1"/>
</dbReference>
<dbReference type="AlphaFoldDB" id="A0A9D2ICK6"/>
<dbReference type="InterPro" id="IPR016181">
    <property type="entry name" value="Acyl_CoA_acyltransferase"/>
</dbReference>
<comment type="caution">
    <text evidence="2">The sequence shown here is derived from an EMBL/GenBank/DDBJ whole genome shotgun (WGS) entry which is preliminary data.</text>
</comment>
<organism evidence="2 3">
    <name type="scientific">Candidatus Alistipes avicola</name>
    <dbReference type="NCBI Taxonomy" id="2838432"/>
    <lineage>
        <taxon>Bacteria</taxon>
        <taxon>Pseudomonadati</taxon>
        <taxon>Bacteroidota</taxon>
        <taxon>Bacteroidia</taxon>
        <taxon>Bacteroidales</taxon>
        <taxon>Rikenellaceae</taxon>
        <taxon>Alistipes</taxon>
    </lineage>
</organism>
<evidence type="ECO:0000259" key="1">
    <source>
        <dbReference type="PROSITE" id="PS51186"/>
    </source>
</evidence>
<dbReference type="Pfam" id="PF13673">
    <property type="entry name" value="Acetyltransf_10"/>
    <property type="match status" value="1"/>
</dbReference>
<keyword evidence="2" id="KW-0012">Acyltransferase</keyword>
<proteinExistence type="predicted"/>
<dbReference type="CDD" id="cd04301">
    <property type="entry name" value="NAT_SF"/>
    <property type="match status" value="1"/>
</dbReference>
<dbReference type="GO" id="GO:0016747">
    <property type="term" value="F:acyltransferase activity, transferring groups other than amino-acyl groups"/>
    <property type="evidence" value="ECO:0007669"/>
    <property type="project" value="InterPro"/>
</dbReference>
<evidence type="ECO:0000313" key="2">
    <source>
        <dbReference type="EMBL" id="HJA98101.1"/>
    </source>
</evidence>
<name>A0A9D2ICK6_9BACT</name>
<protein>
    <submittedName>
        <fullName evidence="2">GNAT family N-acetyltransferase</fullName>
        <ecNumber evidence="2">2.3.1.-</ecNumber>
    </submittedName>
</protein>
<dbReference type="SUPFAM" id="SSF55729">
    <property type="entry name" value="Acyl-CoA N-acyltransferases (Nat)"/>
    <property type="match status" value="1"/>
</dbReference>
<keyword evidence="2" id="KW-0808">Transferase</keyword>
<evidence type="ECO:0000313" key="3">
    <source>
        <dbReference type="Proteomes" id="UP000824259"/>
    </source>
</evidence>
<dbReference type="Proteomes" id="UP000824259">
    <property type="component" value="Unassembled WGS sequence"/>
</dbReference>
<dbReference type="PROSITE" id="PS51186">
    <property type="entry name" value="GNAT"/>
    <property type="match status" value="1"/>
</dbReference>
<reference evidence="2" key="2">
    <citation type="submission" date="2021-04" db="EMBL/GenBank/DDBJ databases">
        <authorList>
            <person name="Gilroy R."/>
        </authorList>
    </citation>
    <scope>NUCLEOTIDE SEQUENCE</scope>
    <source>
        <strain evidence="2">CHK169-11906</strain>
    </source>
</reference>
<gene>
    <name evidence="2" type="ORF">H9779_00660</name>
</gene>
<feature type="domain" description="N-acetyltransferase" evidence="1">
    <location>
        <begin position="7"/>
        <end position="146"/>
    </location>
</feature>
<sequence length="152" mass="17599">MFSFHIKPFSALTVRELHAVTSLREQVFYLEQRVTTLDADAKDLLSVYLWVESEGETVGTLRMIPRGVSYPEASIGRVSVLPSFRHRGICRQMMQRAIEYMEREWNVESICISAQSYLISYYESIGFHVVSDEYLEAGIRHRKMLWNAADQG</sequence>
<reference evidence="2" key="1">
    <citation type="journal article" date="2021" name="PeerJ">
        <title>Extensive microbial diversity within the chicken gut microbiome revealed by metagenomics and culture.</title>
        <authorList>
            <person name="Gilroy R."/>
            <person name="Ravi A."/>
            <person name="Getino M."/>
            <person name="Pursley I."/>
            <person name="Horton D.L."/>
            <person name="Alikhan N.F."/>
            <person name="Baker D."/>
            <person name="Gharbi K."/>
            <person name="Hall N."/>
            <person name="Watson M."/>
            <person name="Adriaenssens E.M."/>
            <person name="Foster-Nyarko E."/>
            <person name="Jarju S."/>
            <person name="Secka A."/>
            <person name="Antonio M."/>
            <person name="Oren A."/>
            <person name="Chaudhuri R.R."/>
            <person name="La Ragione R."/>
            <person name="Hildebrand F."/>
            <person name="Pallen M.J."/>
        </authorList>
    </citation>
    <scope>NUCLEOTIDE SEQUENCE</scope>
    <source>
        <strain evidence="2">CHK169-11906</strain>
    </source>
</reference>
<dbReference type="InterPro" id="IPR000182">
    <property type="entry name" value="GNAT_dom"/>
</dbReference>
<dbReference type="EC" id="2.3.1.-" evidence="2"/>
<dbReference type="EMBL" id="DWYR01000003">
    <property type="protein sequence ID" value="HJA98101.1"/>
    <property type="molecule type" value="Genomic_DNA"/>
</dbReference>
<accession>A0A9D2ICK6</accession>